<keyword evidence="2" id="KW-0444">Lipid biosynthesis</keyword>
<dbReference type="GO" id="GO:0003841">
    <property type="term" value="F:1-acylglycerol-3-phosphate O-acyltransferase activity"/>
    <property type="evidence" value="ECO:0007669"/>
    <property type="project" value="TreeGrafter"/>
</dbReference>
<dbReference type="EMBL" id="DVHM01000189">
    <property type="protein sequence ID" value="HIR71871.1"/>
    <property type="molecule type" value="Genomic_DNA"/>
</dbReference>
<feature type="domain" description="Phospholipid/glycerol acyltransferase" evidence="6">
    <location>
        <begin position="70"/>
        <end position="185"/>
    </location>
</feature>
<evidence type="ECO:0000256" key="5">
    <source>
        <dbReference type="ARBA" id="ARBA00023315"/>
    </source>
</evidence>
<evidence type="ECO:0000313" key="7">
    <source>
        <dbReference type="EMBL" id="HIR71871.1"/>
    </source>
</evidence>
<reference evidence="7" key="1">
    <citation type="submission" date="2020-10" db="EMBL/GenBank/DDBJ databases">
        <authorList>
            <person name="Gilroy R."/>
        </authorList>
    </citation>
    <scope>NUCLEOTIDE SEQUENCE</scope>
    <source>
        <strain evidence="7">ChiSjej5B23-6657</strain>
    </source>
</reference>
<dbReference type="Proteomes" id="UP000823912">
    <property type="component" value="Unassembled WGS sequence"/>
</dbReference>
<evidence type="ECO:0000313" key="8">
    <source>
        <dbReference type="Proteomes" id="UP000823912"/>
    </source>
</evidence>
<evidence type="ECO:0000256" key="2">
    <source>
        <dbReference type="ARBA" id="ARBA00022516"/>
    </source>
</evidence>
<dbReference type="InterPro" id="IPR002123">
    <property type="entry name" value="Plipid/glycerol_acylTrfase"/>
</dbReference>
<dbReference type="CDD" id="cd07989">
    <property type="entry name" value="LPLAT_AGPAT-like"/>
    <property type="match status" value="1"/>
</dbReference>
<keyword evidence="3" id="KW-0808">Transferase</keyword>
<evidence type="ECO:0000256" key="1">
    <source>
        <dbReference type="ARBA" id="ARBA00005189"/>
    </source>
</evidence>
<name>A0A9D1EC90_9FIRM</name>
<accession>A0A9D1EC90</accession>
<dbReference type="SMART" id="SM00563">
    <property type="entry name" value="PlsC"/>
    <property type="match status" value="1"/>
</dbReference>
<dbReference type="PANTHER" id="PTHR10434:SF64">
    <property type="entry name" value="1-ACYL-SN-GLYCEROL-3-PHOSPHATE ACYLTRANSFERASE-RELATED"/>
    <property type="match status" value="1"/>
</dbReference>
<keyword evidence="4" id="KW-0443">Lipid metabolism</keyword>
<evidence type="ECO:0000256" key="4">
    <source>
        <dbReference type="ARBA" id="ARBA00023098"/>
    </source>
</evidence>
<dbReference type="Pfam" id="PF01553">
    <property type="entry name" value="Acyltransferase"/>
    <property type="match status" value="1"/>
</dbReference>
<protein>
    <submittedName>
        <fullName evidence="7">1-acyl-sn-glycerol-3-phosphate acyltransferase</fullName>
    </submittedName>
</protein>
<proteinExistence type="predicted"/>
<organism evidence="7 8">
    <name type="scientific">Candidatus Pullilachnospira gallistercoris</name>
    <dbReference type="NCBI Taxonomy" id="2840911"/>
    <lineage>
        <taxon>Bacteria</taxon>
        <taxon>Bacillati</taxon>
        <taxon>Bacillota</taxon>
        <taxon>Clostridia</taxon>
        <taxon>Lachnospirales</taxon>
        <taxon>Lachnospiraceae</taxon>
        <taxon>Lachnospiraceae incertae sedis</taxon>
        <taxon>Candidatus Pullilachnospira</taxon>
    </lineage>
</organism>
<evidence type="ECO:0000256" key="3">
    <source>
        <dbReference type="ARBA" id="ARBA00022679"/>
    </source>
</evidence>
<keyword evidence="5 7" id="KW-0012">Acyltransferase</keyword>
<comment type="caution">
    <text evidence="7">The sequence shown here is derived from an EMBL/GenBank/DDBJ whole genome shotgun (WGS) entry which is preliminary data.</text>
</comment>
<dbReference type="PANTHER" id="PTHR10434">
    <property type="entry name" value="1-ACYL-SN-GLYCEROL-3-PHOSPHATE ACYLTRANSFERASE"/>
    <property type="match status" value="1"/>
</dbReference>
<dbReference type="SUPFAM" id="SSF69593">
    <property type="entry name" value="Glycerol-3-phosphate (1)-acyltransferase"/>
    <property type="match status" value="1"/>
</dbReference>
<sequence length="240" mass="27883">MLRFLYVIFMNLSRAPYMIPKLRRMAKNREKYSEEQRYAYVKKAVHYMMKSGKITTEVYGTENLPKEGGYVMFPNHQGKYDALGIIYAHEKPCSFVMDKAKSNTFLVKEIVDVLDAKRLELDNVRQNLRIINEITDEVKQGKRFILFSEGGYGKNDNRVQQFKPGSFKSVMRAKAPLVPVALIDSYKAFNSFSFGRLTTKVIFLPAMYYEDYRGMKTPELASLVRRKIIDKMEEFGVVAE</sequence>
<reference evidence="7" key="2">
    <citation type="journal article" date="2021" name="PeerJ">
        <title>Extensive microbial diversity within the chicken gut microbiome revealed by metagenomics and culture.</title>
        <authorList>
            <person name="Gilroy R."/>
            <person name="Ravi A."/>
            <person name="Getino M."/>
            <person name="Pursley I."/>
            <person name="Horton D.L."/>
            <person name="Alikhan N.F."/>
            <person name="Baker D."/>
            <person name="Gharbi K."/>
            <person name="Hall N."/>
            <person name="Watson M."/>
            <person name="Adriaenssens E.M."/>
            <person name="Foster-Nyarko E."/>
            <person name="Jarju S."/>
            <person name="Secka A."/>
            <person name="Antonio M."/>
            <person name="Oren A."/>
            <person name="Chaudhuri R.R."/>
            <person name="La Ragione R."/>
            <person name="Hildebrand F."/>
            <person name="Pallen M.J."/>
        </authorList>
    </citation>
    <scope>NUCLEOTIDE SEQUENCE</scope>
    <source>
        <strain evidence="7">ChiSjej5B23-6657</strain>
    </source>
</reference>
<evidence type="ECO:0000259" key="6">
    <source>
        <dbReference type="SMART" id="SM00563"/>
    </source>
</evidence>
<gene>
    <name evidence="7" type="ORF">IAA55_11415</name>
</gene>
<dbReference type="AlphaFoldDB" id="A0A9D1EC90"/>
<comment type="pathway">
    <text evidence="1">Lipid metabolism.</text>
</comment>
<dbReference type="GO" id="GO:0006654">
    <property type="term" value="P:phosphatidic acid biosynthetic process"/>
    <property type="evidence" value="ECO:0007669"/>
    <property type="project" value="TreeGrafter"/>
</dbReference>